<dbReference type="InterPro" id="IPR002810">
    <property type="entry name" value="NfeD-like_C"/>
</dbReference>
<dbReference type="SUPFAM" id="SSF141322">
    <property type="entry name" value="NfeD domain-like"/>
    <property type="match status" value="1"/>
</dbReference>
<dbReference type="Pfam" id="PF01957">
    <property type="entry name" value="NfeD"/>
    <property type="match status" value="1"/>
</dbReference>
<evidence type="ECO:0000256" key="5">
    <source>
        <dbReference type="SAM" id="Phobius"/>
    </source>
</evidence>
<evidence type="ECO:0000256" key="3">
    <source>
        <dbReference type="ARBA" id="ARBA00022989"/>
    </source>
</evidence>
<keyword evidence="3 5" id="KW-1133">Transmembrane helix</keyword>
<dbReference type="RefSeq" id="WP_204202613.1">
    <property type="nucleotide sequence ID" value="NZ_JAFELM010000021.1"/>
</dbReference>
<keyword evidence="2 5" id="KW-0812">Transmembrane</keyword>
<protein>
    <submittedName>
        <fullName evidence="7">Nodulation protein NfeD</fullName>
    </submittedName>
</protein>
<dbReference type="Proteomes" id="UP001518925">
    <property type="component" value="Unassembled WGS sequence"/>
</dbReference>
<dbReference type="InterPro" id="IPR012340">
    <property type="entry name" value="NA-bd_OB-fold"/>
</dbReference>
<evidence type="ECO:0000256" key="4">
    <source>
        <dbReference type="ARBA" id="ARBA00023136"/>
    </source>
</evidence>
<evidence type="ECO:0000256" key="2">
    <source>
        <dbReference type="ARBA" id="ARBA00022692"/>
    </source>
</evidence>
<feature type="transmembrane region" description="Helical" evidence="5">
    <location>
        <begin position="100"/>
        <end position="120"/>
    </location>
</feature>
<name>A0ABS2DI79_9BACI</name>
<evidence type="ECO:0000256" key="1">
    <source>
        <dbReference type="ARBA" id="ARBA00004141"/>
    </source>
</evidence>
<comment type="subcellular location">
    <subcellularLocation>
        <location evidence="1">Membrane</location>
        <topology evidence="1">Multi-pass membrane protein</topology>
    </subcellularLocation>
</comment>
<proteinExistence type="predicted"/>
<keyword evidence="8" id="KW-1185">Reference proteome</keyword>
<feature type="transmembrane region" description="Helical" evidence="5">
    <location>
        <begin position="6"/>
        <end position="23"/>
    </location>
</feature>
<dbReference type="PANTHER" id="PTHR33507:SF3">
    <property type="entry name" value="INNER MEMBRANE PROTEIN YBBJ"/>
    <property type="match status" value="1"/>
</dbReference>
<feature type="domain" description="NfeD-like C-terminal" evidence="6">
    <location>
        <begin position="152"/>
        <end position="207"/>
    </location>
</feature>
<feature type="transmembrane region" description="Helical" evidence="5">
    <location>
        <begin position="53"/>
        <end position="70"/>
    </location>
</feature>
<evidence type="ECO:0000313" key="8">
    <source>
        <dbReference type="Proteomes" id="UP001518925"/>
    </source>
</evidence>
<accession>A0ABS2DI79</accession>
<dbReference type="PANTHER" id="PTHR33507">
    <property type="entry name" value="INNER MEMBRANE PROTEIN YBBJ"/>
    <property type="match status" value="1"/>
</dbReference>
<evidence type="ECO:0000313" key="7">
    <source>
        <dbReference type="EMBL" id="MBM6617233.1"/>
    </source>
</evidence>
<sequence>MDLLMIPSVGFFVLLLATLFLVGEMLVKTRGLFGVLGLALITSYFIFHNTGEHLIWIVGLYVGGLLLVFLDGKFINDGTVAIIGVIMMVAAVVIPAPSIVYGILSGAGLIIGGLLSPLFLKVFRSREMWSKVALKDRLTSEEGYNSINSSYDSLVGRTGKTITPFRPVGTIEIDGKLYSAVSDGEWIETGVEVVVDKVDGTKILIKRVEE</sequence>
<comment type="caution">
    <text evidence="7">The sequence shown here is derived from an EMBL/GenBank/DDBJ whole genome shotgun (WGS) entry which is preliminary data.</text>
</comment>
<reference evidence="7 8" key="1">
    <citation type="submission" date="2021-02" db="EMBL/GenBank/DDBJ databases">
        <title>Bacillus sp. RD4P76, an endophyte from a halophyte.</title>
        <authorList>
            <person name="Sun J.-Q."/>
        </authorList>
    </citation>
    <scope>NUCLEOTIDE SEQUENCE [LARGE SCALE GENOMIC DNA]</scope>
    <source>
        <strain evidence="7 8">RD4P76</strain>
    </source>
</reference>
<dbReference type="EMBL" id="JAFELM010000021">
    <property type="protein sequence ID" value="MBM6617233.1"/>
    <property type="molecule type" value="Genomic_DNA"/>
</dbReference>
<feature type="transmembrane region" description="Helical" evidence="5">
    <location>
        <begin position="30"/>
        <end position="47"/>
    </location>
</feature>
<dbReference type="InterPro" id="IPR052165">
    <property type="entry name" value="Membrane_assoc_protease"/>
</dbReference>
<evidence type="ECO:0000259" key="6">
    <source>
        <dbReference type="Pfam" id="PF01957"/>
    </source>
</evidence>
<dbReference type="Gene3D" id="2.40.50.140">
    <property type="entry name" value="Nucleic acid-binding proteins"/>
    <property type="match status" value="1"/>
</dbReference>
<keyword evidence="4 5" id="KW-0472">Membrane</keyword>
<gene>
    <name evidence="7" type="ORF">JR050_06035</name>
</gene>
<organism evidence="7 8">
    <name type="scientific">Bacillus suaedaesalsae</name>
    <dbReference type="NCBI Taxonomy" id="2810349"/>
    <lineage>
        <taxon>Bacteria</taxon>
        <taxon>Bacillati</taxon>
        <taxon>Bacillota</taxon>
        <taxon>Bacilli</taxon>
        <taxon>Bacillales</taxon>
        <taxon>Bacillaceae</taxon>
        <taxon>Bacillus</taxon>
    </lineage>
</organism>
<feature type="transmembrane region" description="Helical" evidence="5">
    <location>
        <begin position="77"/>
        <end position="94"/>
    </location>
</feature>